<evidence type="ECO:0000256" key="5">
    <source>
        <dbReference type="ARBA" id="ARBA00023004"/>
    </source>
</evidence>
<keyword evidence="2" id="KW-0004">4Fe-4S</keyword>
<reference evidence="11 12" key="1">
    <citation type="submission" date="2018-09" db="EMBL/GenBank/DDBJ databases">
        <title>Mesorhizobium carmichaelinearum sp. nov. isolated from Carmichaelinea spp. root nodules in New Zealand.</title>
        <authorList>
            <person name="De Meyer S.E."/>
        </authorList>
    </citation>
    <scope>NUCLEOTIDE SEQUENCE [LARGE SCALE GENOMIC DNA]</scope>
    <source>
        <strain evidence="11 12">ICMP19557</strain>
    </source>
</reference>
<dbReference type="EMBL" id="QZWZ01000003">
    <property type="protein sequence ID" value="RJT41442.1"/>
    <property type="molecule type" value="Genomic_DNA"/>
</dbReference>
<accession>A0A3A5KXF4</accession>
<dbReference type="Pfam" id="PF01558">
    <property type="entry name" value="POR"/>
    <property type="match status" value="1"/>
</dbReference>
<dbReference type="OrthoDB" id="9803617at2"/>
<evidence type="ECO:0000256" key="6">
    <source>
        <dbReference type="ARBA" id="ARBA00023014"/>
    </source>
</evidence>
<dbReference type="GO" id="GO:0045333">
    <property type="term" value="P:cellular respiration"/>
    <property type="evidence" value="ECO:0007669"/>
    <property type="project" value="UniProtKB-ARBA"/>
</dbReference>
<name>A0A3A5KXF4_9HYPH</name>
<dbReference type="InterPro" id="IPR051457">
    <property type="entry name" value="2-oxoacid:Fd_oxidoreductase"/>
</dbReference>
<dbReference type="AlphaFoldDB" id="A0A3A5KXF4"/>
<feature type="domain" description="DUF6537" evidence="10">
    <location>
        <begin position="949"/>
        <end position="1147"/>
    </location>
</feature>
<dbReference type="InterPro" id="IPR009014">
    <property type="entry name" value="Transketo_C/PFOR_II"/>
</dbReference>
<dbReference type="InterPro" id="IPR019752">
    <property type="entry name" value="Pyrv/ketoisovalerate_OxRed_cat"/>
</dbReference>
<dbReference type="Pfam" id="PF20169">
    <property type="entry name" value="DUF6537"/>
    <property type="match status" value="1"/>
</dbReference>
<organism evidence="11 12">
    <name type="scientific">Mesorhizobium waimense</name>
    <dbReference type="NCBI Taxonomy" id="1300307"/>
    <lineage>
        <taxon>Bacteria</taxon>
        <taxon>Pseudomonadati</taxon>
        <taxon>Pseudomonadota</taxon>
        <taxon>Alphaproteobacteria</taxon>
        <taxon>Hyphomicrobiales</taxon>
        <taxon>Phyllobacteriaceae</taxon>
        <taxon>Mesorhizobium</taxon>
    </lineage>
</organism>
<dbReference type="GO" id="GO:0044281">
    <property type="term" value="P:small molecule metabolic process"/>
    <property type="evidence" value="ECO:0007669"/>
    <property type="project" value="UniProtKB-ARBA"/>
</dbReference>
<evidence type="ECO:0000256" key="4">
    <source>
        <dbReference type="ARBA" id="ARBA00023002"/>
    </source>
</evidence>
<feature type="region of interest" description="Disordered" evidence="7">
    <location>
        <begin position="1154"/>
        <end position="1173"/>
    </location>
</feature>
<dbReference type="InterPro" id="IPR046667">
    <property type="entry name" value="DUF6537"/>
</dbReference>
<dbReference type="InterPro" id="IPR002869">
    <property type="entry name" value="Pyrv_flavodox_OxRed_cen"/>
</dbReference>
<dbReference type="NCBIfam" id="NF009589">
    <property type="entry name" value="PRK13030.1"/>
    <property type="match status" value="1"/>
</dbReference>
<dbReference type="SUPFAM" id="SSF53323">
    <property type="entry name" value="Pyruvate-ferredoxin oxidoreductase, PFOR, domain III"/>
    <property type="match status" value="1"/>
</dbReference>
<keyword evidence="4" id="KW-0560">Oxidoreductase</keyword>
<proteinExistence type="predicted"/>
<dbReference type="Proteomes" id="UP000272706">
    <property type="component" value="Unassembled WGS sequence"/>
</dbReference>
<keyword evidence="2" id="KW-0479">Metal-binding</keyword>
<dbReference type="PANTHER" id="PTHR48084:SF3">
    <property type="entry name" value="SUBUNIT OF PYRUVATE:FLAVODOXIN OXIDOREDUCTASE"/>
    <property type="match status" value="1"/>
</dbReference>
<evidence type="ECO:0000313" key="12">
    <source>
        <dbReference type="Proteomes" id="UP000272706"/>
    </source>
</evidence>
<feature type="compositionally biased region" description="Polar residues" evidence="7">
    <location>
        <begin position="1155"/>
        <end position="1166"/>
    </location>
</feature>
<dbReference type="Pfam" id="PF02775">
    <property type="entry name" value="TPP_enzyme_C"/>
    <property type="match status" value="1"/>
</dbReference>
<keyword evidence="5" id="KW-0408">Iron</keyword>
<dbReference type="CDD" id="cd07034">
    <property type="entry name" value="TPP_PYR_PFOR_IOR-alpha_like"/>
    <property type="match status" value="1"/>
</dbReference>
<keyword evidence="3" id="KW-0249">Electron transport</keyword>
<evidence type="ECO:0000259" key="8">
    <source>
        <dbReference type="Pfam" id="PF01558"/>
    </source>
</evidence>
<dbReference type="NCBIfam" id="NF009588">
    <property type="entry name" value="PRK13029.1"/>
    <property type="match status" value="1"/>
</dbReference>
<keyword evidence="1" id="KW-0813">Transport</keyword>
<evidence type="ECO:0000256" key="3">
    <source>
        <dbReference type="ARBA" id="ARBA00022982"/>
    </source>
</evidence>
<dbReference type="SUPFAM" id="SSF52518">
    <property type="entry name" value="Thiamin diphosphate-binding fold (THDP-binding)"/>
    <property type="match status" value="2"/>
</dbReference>
<sequence length="1173" mass="128623">MAQTSTSGENVVKQKIERSLDDVYTRTEGRIFLGGIQALVRLPIIQVQNDRAKGLNTTGFISGYRGSPLGSYDSALMKAKKFLDPYEIVVRPAVNEELGATAVWGTQQLHLSPGARKDGVFGIWYGKGPGVDRCADAFKHGNAAGTAKHGGILCLAGDDHGGKSSPLPHQSDQAFIAAMMPVLVPSGPHEIVSMGLLGIAMSRYSGAWVSMKVIADTVEANAVVDLSAERRQLVLPSDFDMPHDGLNLRWPDDRFSQDQRLHLYKMDAAIAYGRANGVDRVTLASPRSRFGIVASGKAHEEALDALSLLGIDRKLAQEIGISVLKIGMAWPIDPVPMQRFTAGLDEVLVVEERREIIEHQIKQQLFNQRRDSWPRIVGKTDEDGQLLLPRYGDLSVELIARTIAGRLERMDLPEDVIGRIRNRAEMLAGRRKNLAQYETPVTRTPYFCAGCPHNTSTKVPEGSRALAGIGCHFMVQWMDRKTETFTHMGSEGVTWVGTSPFTDERHIFVNLGDGTYFHSGILAIRQAVSANANITYKILFNDAVAMTGGQSFDGTLNVPTLSHQVAAEGVKHIYLVSNAPEAFDRNTLAPGTVVKHRDKLDEVMKHLREVEGCSVIIYDQGCATEVRRKRARGKLPKPKELAFINSAVCEGCGDCSVQSNCVAIEPLETEMGRKREINQSVCNVDLSCLKGFCPSFVTVAGARPKKQTEVKRPDAILPDPTLKAVAREPYNIVVTGVGGTGVLTVGHILGMAAHIDGSASMVLDMAGLAQKGGAVTNHVRISSDVEAVRSPRVATGEADLLIAPDLVVAVSSTSVDLFDADRSSGVVNSHITPVAGFIGNRDFDFRQSSMKKRLIERLRSPAFLDFQRLALKTLGNAIAVNMMMVGYAWQKGLIPITEGSLRNAITLNGVSVDFNLAAFEWGRFAAAYPERVEQTINQDRRKPLSDMGLDEIVGHRVRHLTSYQNAKLAARYQERVERIRKAEQAVSGSDSLTKAVAVNYANVLAYKDEYEVARLYSAPEFRRELEQSFDGNPSLKFHLSPPILARMDHSTGRPRKMAFGKWALSLFRLLAMGKPLRGTPLDIFGYTLERKHERGLITRYEDMIDVIAAGLRTANHEPAVKLAESVGKIRGFGPIKEQSLEAFANEWPKLLKNFQEPSVQTDSQGRATEAMSA</sequence>
<dbReference type="SUPFAM" id="SSF52922">
    <property type="entry name" value="TK C-terminal domain-like"/>
    <property type="match status" value="1"/>
</dbReference>
<dbReference type="InterPro" id="IPR011766">
    <property type="entry name" value="TPP_enzyme_TPP-bd"/>
</dbReference>
<dbReference type="PANTHER" id="PTHR48084">
    <property type="entry name" value="2-OXOGLUTARATE OXIDOREDUCTASE SUBUNIT KORB-RELATED"/>
    <property type="match status" value="1"/>
</dbReference>
<dbReference type="GO" id="GO:0030976">
    <property type="term" value="F:thiamine pyrophosphate binding"/>
    <property type="evidence" value="ECO:0007669"/>
    <property type="project" value="InterPro"/>
</dbReference>
<dbReference type="InterPro" id="IPR002880">
    <property type="entry name" value="Pyrv_Fd/Flavodoxin_OxRdtase_N"/>
</dbReference>
<keyword evidence="6" id="KW-0411">Iron-sulfur</keyword>
<evidence type="ECO:0000259" key="9">
    <source>
        <dbReference type="Pfam" id="PF02775"/>
    </source>
</evidence>
<evidence type="ECO:0000256" key="1">
    <source>
        <dbReference type="ARBA" id="ARBA00022448"/>
    </source>
</evidence>
<feature type="domain" description="Pyruvate/ketoisovalerate oxidoreductase catalytic" evidence="8">
    <location>
        <begin position="738"/>
        <end position="922"/>
    </location>
</feature>
<evidence type="ECO:0000256" key="7">
    <source>
        <dbReference type="SAM" id="MobiDB-lite"/>
    </source>
</evidence>
<dbReference type="Gene3D" id="3.40.50.970">
    <property type="match status" value="1"/>
</dbReference>
<gene>
    <name evidence="11" type="ORF">D3227_06585</name>
</gene>
<feature type="domain" description="Thiamine pyrophosphate enzyme TPP-binding" evidence="9">
    <location>
        <begin position="469"/>
        <end position="616"/>
    </location>
</feature>
<protein>
    <submittedName>
        <fullName evidence="11">Indolepyruvate ferredoxin oxidoreductase family protein</fullName>
    </submittedName>
</protein>
<dbReference type="GO" id="GO:0051539">
    <property type="term" value="F:4 iron, 4 sulfur cluster binding"/>
    <property type="evidence" value="ECO:0007669"/>
    <property type="project" value="UniProtKB-KW"/>
</dbReference>
<dbReference type="RefSeq" id="WP_120013297.1">
    <property type="nucleotide sequence ID" value="NZ_QZWZ01000003.1"/>
</dbReference>
<evidence type="ECO:0000256" key="2">
    <source>
        <dbReference type="ARBA" id="ARBA00022485"/>
    </source>
</evidence>
<dbReference type="Gene3D" id="3.40.920.10">
    <property type="entry name" value="Pyruvate-ferredoxin oxidoreductase, PFOR, domain III"/>
    <property type="match status" value="1"/>
</dbReference>
<dbReference type="InterPro" id="IPR029061">
    <property type="entry name" value="THDP-binding"/>
</dbReference>
<evidence type="ECO:0000259" key="10">
    <source>
        <dbReference type="Pfam" id="PF20169"/>
    </source>
</evidence>
<keyword evidence="11" id="KW-0670">Pyruvate</keyword>
<keyword evidence="12" id="KW-1185">Reference proteome</keyword>
<dbReference type="GO" id="GO:0016625">
    <property type="term" value="F:oxidoreductase activity, acting on the aldehyde or oxo group of donors, iron-sulfur protein as acceptor"/>
    <property type="evidence" value="ECO:0007669"/>
    <property type="project" value="UniProtKB-ARBA"/>
</dbReference>
<evidence type="ECO:0000313" key="11">
    <source>
        <dbReference type="EMBL" id="RJT41442.1"/>
    </source>
</evidence>
<comment type="caution">
    <text evidence="11">The sequence shown here is derived from an EMBL/GenBank/DDBJ whole genome shotgun (WGS) entry which is preliminary data.</text>
</comment>